<dbReference type="InterPro" id="IPR015919">
    <property type="entry name" value="Cadherin-like_sf"/>
</dbReference>
<dbReference type="AlphaFoldDB" id="A0A0D2PVQ1"/>
<dbReference type="SUPFAM" id="SSF49313">
    <property type="entry name" value="Cadherin-like"/>
    <property type="match status" value="2"/>
</dbReference>
<evidence type="ECO:0000256" key="1">
    <source>
        <dbReference type="SAM" id="MobiDB-lite"/>
    </source>
</evidence>
<keyword evidence="6" id="KW-1185">Reference proteome</keyword>
<keyword evidence="2" id="KW-1133">Transmembrane helix</keyword>
<feature type="domain" description="Dystroglycan-type cadherin-like" evidence="4">
    <location>
        <begin position="141"/>
        <end position="247"/>
    </location>
</feature>
<proteinExistence type="predicted"/>
<evidence type="ECO:0000259" key="4">
    <source>
        <dbReference type="SMART" id="SM00736"/>
    </source>
</evidence>
<sequence>MTFILFCFFVLLVPSVFASVDVVESLDDQLPAVARVNQPYSWTFSSGTFCSEDGQLNYSSSALPAWLTFDADQRTFRGTPSANDTGYPDITVTAHGTGSSVSSRFSLCVTDAPPPTLNLPLSQQFAPNSSSLSSIFFLQAGSAIGTPDPTVRVPRKWSFSVGLESDTYVLPEGRDVFYELRLANGSSIPDYMTFNSKTVTLDGVVPPPDQVTQPLTLAFNLHASDQEGYTAATLPFTVVLADHELSAVRDSLPTINVTTADEFLVSLLSPVDFTGILVDGDNIQPSNISSLFVDVSAYSWLHYDAPSRTLSGTPGNTTDPNPILPVNLTTVFNQTMQTHVSLAMVESFFADPVLPALNISKGDDVDFTLKDWFSLTANPGSNETTVTATWSPITAANFMRYDADSTKLTGSIPIKYTSPVDHITVTFTAYSHVTHSTSHTSMDIYVPGTGNNQSFSPSYPSGLATEAHRRLVLGLVLTFGIIGGLCLLTGIFAIVRRCSRVPDTAVLGEEGRIAWSEKDRRWYGLTLSPRGTRVIERVDKVFDPDAQVDADKTMDGLPVPSPLGLGLHRVSERSQQEDADAPHPHHTQYDVEAGGVMSKKEFLARIKETVRQVSDKYSVRRQRAPQRPAAQLVIGKPILVATTRTTGTGAAAMGNRGDASPSNLGDDSILPPSRPASTFLTGSPSASTGEHSIPRRRADFAPPKHAAQVHFGEGLLVRQASTGSIGGTSLQSGLSGEGESVVDMAMGPHTKPRLVPFTNSTRVPVPMPQIVAMGVPAPQGGGFAGNRITSQRAKVCKVDSQDAGAIVELAGAPTVKRSSTGDELSMGMHYVRALGVDQLTVKRSADAGANGSSPATSNLRSSFTSLESSGRSGAESDGAMKVLLRAGERFKFRVPVPGRAGAAKAKGYHVKLTSGQALPKFVQLDLSGISAKGVIELSGVPTPRDIGEMTVGIYAEHDGTCAASVIIEVVGKR</sequence>
<dbReference type="InterPro" id="IPR006644">
    <property type="entry name" value="Cadg"/>
</dbReference>
<feature type="signal peptide" evidence="3">
    <location>
        <begin position="1"/>
        <end position="18"/>
    </location>
</feature>
<organism evidence="5 6">
    <name type="scientific">Hypholoma sublateritium (strain FD-334 SS-4)</name>
    <dbReference type="NCBI Taxonomy" id="945553"/>
    <lineage>
        <taxon>Eukaryota</taxon>
        <taxon>Fungi</taxon>
        <taxon>Dikarya</taxon>
        <taxon>Basidiomycota</taxon>
        <taxon>Agaricomycotina</taxon>
        <taxon>Agaricomycetes</taxon>
        <taxon>Agaricomycetidae</taxon>
        <taxon>Agaricales</taxon>
        <taxon>Agaricineae</taxon>
        <taxon>Strophariaceae</taxon>
        <taxon>Hypholoma</taxon>
    </lineage>
</organism>
<feature type="compositionally biased region" description="Polar residues" evidence="1">
    <location>
        <begin position="675"/>
        <end position="690"/>
    </location>
</feature>
<keyword evidence="2" id="KW-0812">Transmembrane</keyword>
<dbReference type="Proteomes" id="UP000054270">
    <property type="component" value="Unassembled WGS sequence"/>
</dbReference>
<feature type="region of interest" description="Disordered" evidence="1">
    <location>
        <begin position="845"/>
        <end position="875"/>
    </location>
</feature>
<feature type="region of interest" description="Disordered" evidence="1">
    <location>
        <begin position="649"/>
        <end position="693"/>
    </location>
</feature>
<dbReference type="OMA" id="MRWYGIG"/>
<evidence type="ECO:0000256" key="3">
    <source>
        <dbReference type="SAM" id="SignalP"/>
    </source>
</evidence>
<dbReference type="Gene3D" id="2.60.40.10">
    <property type="entry name" value="Immunoglobulins"/>
    <property type="match status" value="2"/>
</dbReference>
<keyword evidence="2" id="KW-0472">Membrane</keyword>
<feature type="compositionally biased region" description="Polar residues" evidence="1">
    <location>
        <begin position="850"/>
        <end position="871"/>
    </location>
</feature>
<feature type="region of interest" description="Disordered" evidence="1">
    <location>
        <begin position="571"/>
        <end position="594"/>
    </location>
</feature>
<dbReference type="OrthoDB" id="414243at2759"/>
<dbReference type="EMBL" id="KN817542">
    <property type="protein sequence ID" value="KJA23605.1"/>
    <property type="molecule type" value="Genomic_DNA"/>
</dbReference>
<evidence type="ECO:0000313" key="5">
    <source>
        <dbReference type="EMBL" id="KJA23605.1"/>
    </source>
</evidence>
<dbReference type="SMART" id="SM00736">
    <property type="entry name" value="CADG"/>
    <property type="match status" value="2"/>
</dbReference>
<dbReference type="InterPro" id="IPR013783">
    <property type="entry name" value="Ig-like_fold"/>
</dbReference>
<feature type="transmembrane region" description="Helical" evidence="2">
    <location>
        <begin position="471"/>
        <end position="495"/>
    </location>
</feature>
<name>A0A0D2PVQ1_HYPSF</name>
<keyword evidence="3" id="KW-0732">Signal</keyword>
<dbReference type="GO" id="GO:0005509">
    <property type="term" value="F:calcium ion binding"/>
    <property type="evidence" value="ECO:0007669"/>
    <property type="project" value="InterPro"/>
</dbReference>
<protein>
    <recommendedName>
        <fullName evidence="4">Dystroglycan-type cadherin-like domain-containing protein</fullName>
    </recommendedName>
</protein>
<dbReference type="GO" id="GO:0016020">
    <property type="term" value="C:membrane"/>
    <property type="evidence" value="ECO:0007669"/>
    <property type="project" value="InterPro"/>
</dbReference>
<gene>
    <name evidence="5" type="ORF">HYPSUDRAFT_201319</name>
</gene>
<evidence type="ECO:0000256" key="2">
    <source>
        <dbReference type="SAM" id="Phobius"/>
    </source>
</evidence>
<feature type="chain" id="PRO_5002249790" description="Dystroglycan-type cadherin-like domain-containing protein" evidence="3">
    <location>
        <begin position="19"/>
        <end position="973"/>
    </location>
</feature>
<dbReference type="Pfam" id="PF05345">
    <property type="entry name" value="He_PIG"/>
    <property type="match status" value="2"/>
</dbReference>
<evidence type="ECO:0000313" key="6">
    <source>
        <dbReference type="Proteomes" id="UP000054270"/>
    </source>
</evidence>
<feature type="domain" description="Dystroglycan-type cadherin-like" evidence="4">
    <location>
        <begin position="21"/>
        <end position="116"/>
    </location>
</feature>
<reference evidence="6" key="1">
    <citation type="submission" date="2014-04" db="EMBL/GenBank/DDBJ databases">
        <title>Evolutionary Origins and Diversification of the Mycorrhizal Mutualists.</title>
        <authorList>
            <consortium name="DOE Joint Genome Institute"/>
            <consortium name="Mycorrhizal Genomics Consortium"/>
            <person name="Kohler A."/>
            <person name="Kuo A."/>
            <person name="Nagy L.G."/>
            <person name="Floudas D."/>
            <person name="Copeland A."/>
            <person name="Barry K.W."/>
            <person name="Cichocki N."/>
            <person name="Veneault-Fourrey C."/>
            <person name="LaButti K."/>
            <person name="Lindquist E.A."/>
            <person name="Lipzen A."/>
            <person name="Lundell T."/>
            <person name="Morin E."/>
            <person name="Murat C."/>
            <person name="Riley R."/>
            <person name="Ohm R."/>
            <person name="Sun H."/>
            <person name="Tunlid A."/>
            <person name="Henrissat B."/>
            <person name="Grigoriev I.V."/>
            <person name="Hibbett D.S."/>
            <person name="Martin F."/>
        </authorList>
    </citation>
    <scope>NUCLEOTIDE SEQUENCE [LARGE SCALE GENOMIC DNA]</scope>
    <source>
        <strain evidence="6">FD-334 SS-4</strain>
    </source>
</reference>
<dbReference type="STRING" id="945553.A0A0D2PVQ1"/>
<accession>A0A0D2PVQ1</accession>
<feature type="compositionally biased region" description="Basic and acidic residues" evidence="1">
    <location>
        <begin position="571"/>
        <end position="589"/>
    </location>
</feature>